<proteinExistence type="inferred from homology"/>
<dbReference type="SUPFAM" id="SSF53850">
    <property type="entry name" value="Periplasmic binding protein-like II"/>
    <property type="match status" value="1"/>
</dbReference>
<name>A0A9X2BT90_9PROT</name>
<comment type="caution">
    <text evidence="3">The sequence shown here is derived from an EMBL/GenBank/DDBJ whole genome shotgun (WGS) entry which is preliminary data.</text>
</comment>
<gene>
    <name evidence="3" type="ORF">M0638_06360</name>
</gene>
<evidence type="ECO:0000256" key="1">
    <source>
        <dbReference type="ARBA" id="ARBA00006987"/>
    </source>
</evidence>
<dbReference type="Gene3D" id="3.40.190.150">
    <property type="entry name" value="Bordetella uptake gene, domain 1"/>
    <property type="match status" value="1"/>
</dbReference>
<dbReference type="InterPro" id="IPR042100">
    <property type="entry name" value="Bug_dom1"/>
</dbReference>
<dbReference type="RefSeq" id="WP_248666119.1">
    <property type="nucleotide sequence ID" value="NZ_JALPRX010000022.1"/>
</dbReference>
<keyword evidence="4" id="KW-1185">Reference proteome</keyword>
<sequence>MRRRGFIAGLLAAPLVARAETWPAKPVRLVVAWPPGGTTDILARQMQPQLSAALGQPVVIDNRGGASGVIGATEIARAAPNGYTFGMVTSTLISMALLQRTAYHPIDSFSPILLHSRAANMLVVHPSLPAHSVAEFVALAKSRPGGLSFGSAGIGSAMHIAGEMFKLATGTSLVHVPYRGGGPAVADLVAGSLPAAFANASSALPFIRQGAIRALAVTSPARVPYLPEVPTLAESGLPGFASEEWFACIGPAQMPAEIAARLNGAMMEILSDAAERARLIEIGAEVAGGTPAEFGRFLADEVEKTGRVVREARLTLE</sequence>
<comment type="similarity">
    <text evidence="1">Belongs to the UPF0065 (bug) family.</text>
</comment>
<evidence type="ECO:0000313" key="4">
    <source>
        <dbReference type="Proteomes" id="UP001139516"/>
    </source>
</evidence>
<dbReference type="PIRSF" id="PIRSF017082">
    <property type="entry name" value="YflP"/>
    <property type="match status" value="1"/>
</dbReference>
<dbReference type="CDD" id="cd13578">
    <property type="entry name" value="PBP2_Bug27"/>
    <property type="match status" value="1"/>
</dbReference>
<dbReference type="EMBL" id="JALPRX010000022">
    <property type="protein sequence ID" value="MCK8784002.1"/>
    <property type="molecule type" value="Genomic_DNA"/>
</dbReference>
<dbReference type="Gene3D" id="3.40.190.10">
    <property type="entry name" value="Periplasmic binding protein-like II"/>
    <property type="match status" value="1"/>
</dbReference>
<feature type="chain" id="PRO_5040764173" evidence="2">
    <location>
        <begin position="20"/>
        <end position="317"/>
    </location>
</feature>
<dbReference type="InterPro" id="IPR005064">
    <property type="entry name" value="BUG"/>
</dbReference>
<evidence type="ECO:0000313" key="3">
    <source>
        <dbReference type="EMBL" id="MCK8784002.1"/>
    </source>
</evidence>
<accession>A0A9X2BT90</accession>
<evidence type="ECO:0000256" key="2">
    <source>
        <dbReference type="SAM" id="SignalP"/>
    </source>
</evidence>
<dbReference type="PANTHER" id="PTHR42928:SF5">
    <property type="entry name" value="BLR1237 PROTEIN"/>
    <property type="match status" value="1"/>
</dbReference>
<organism evidence="3 4">
    <name type="scientific">Roseomonas acroporae</name>
    <dbReference type="NCBI Taxonomy" id="2937791"/>
    <lineage>
        <taxon>Bacteria</taxon>
        <taxon>Pseudomonadati</taxon>
        <taxon>Pseudomonadota</taxon>
        <taxon>Alphaproteobacteria</taxon>
        <taxon>Acetobacterales</taxon>
        <taxon>Roseomonadaceae</taxon>
        <taxon>Roseomonas</taxon>
    </lineage>
</organism>
<reference evidence="3" key="1">
    <citation type="submission" date="2022-04" db="EMBL/GenBank/DDBJ databases">
        <title>Roseomonas acroporae sp. nov., isolated from coral Acropora digitifera.</title>
        <authorList>
            <person name="Sun H."/>
        </authorList>
    </citation>
    <scope>NUCLEOTIDE SEQUENCE</scope>
    <source>
        <strain evidence="3">NAR14</strain>
    </source>
</reference>
<protein>
    <submittedName>
        <fullName evidence="3">Tripartite tricarboxylate transporter substrate binding protein</fullName>
    </submittedName>
</protein>
<feature type="signal peptide" evidence="2">
    <location>
        <begin position="1"/>
        <end position="19"/>
    </location>
</feature>
<dbReference type="Pfam" id="PF03401">
    <property type="entry name" value="TctC"/>
    <property type="match status" value="1"/>
</dbReference>
<dbReference type="PANTHER" id="PTHR42928">
    <property type="entry name" value="TRICARBOXYLATE-BINDING PROTEIN"/>
    <property type="match status" value="1"/>
</dbReference>
<dbReference type="Proteomes" id="UP001139516">
    <property type="component" value="Unassembled WGS sequence"/>
</dbReference>
<keyword evidence="2" id="KW-0732">Signal</keyword>
<dbReference type="AlphaFoldDB" id="A0A9X2BT90"/>